<feature type="domain" description="M23ase beta-sheet core" evidence="1">
    <location>
        <begin position="52"/>
        <end position="120"/>
    </location>
</feature>
<dbReference type="AlphaFoldDB" id="A0A1I7BLA2"/>
<dbReference type="Proteomes" id="UP000236454">
    <property type="component" value="Unassembled WGS sequence"/>
</dbReference>
<dbReference type="PANTHER" id="PTHR21666:SF285">
    <property type="entry name" value="M23 FAMILY METALLOPEPTIDASE"/>
    <property type="match status" value="1"/>
</dbReference>
<name>A0A1I7BLA2_9FLAO</name>
<gene>
    <name evidence="2" type="ORF">SAMN05216474_2866</name>
</gene>
<dbReference type="Gene3D" id="2.70.70.10">
    <property type="entry name" value="Glucose Permease (Domain IIA)"/>
    <property type="match status" value="1"/>
</dbReference>
<reference evidence="2 3" key="1">
    <citation type="submission" date="2016-10" db="EMBL/GenBank/DDBJ databases">
        <authorList>
            <person name="de Groot N.N."/>
        </authorList>
    </citation>
    <scope>NUCLEOTIDE SEQUENCE [LARGE SCALE GENOMIC DNA]</scope>
    <source>
        <strain evidence="2 3">CGMCC 1.7005</strain>
    </source>
</reference>
<dbReference type="PANTHER" id="PTHR21666">
    <property type="entry name" value="PEPTIDASE-RELATED"/>
    <property type="match status" value="1"/>
</dbReference>
<sequence length="568" mass="63780">MQKILYILLTLWLGASAVFGQYDPNKTYDFHPPLKTPLILAANFGELRTNHFHTGLDFKTDRQIGYPLYSIEEGYVSRVKVSPWGYGHVVYINHPGGLTSVYAHCSAFLGKLDSLVKAEQFKQENFAIEIYPDSNAVRVGRGEKIALSGNTGGSTAPHLHFEIRDTKTEYALNPLLFGFDIADSRKPSIRGVKVYALTKEGYRVLKKEVEYRTSNQNSNPSIVGNQITLPAYYTSKTGGIGFSFDAVDQLDGADNICGIFKSYLIVDGDTVFSQDMTAIDFAANRQINSHKDYEAFHKQRRHYQKSFKTIHNPLNIYNEALSDGILNFQPGSSHKIKYTCVDTKGNTTSLDFILNIENGQPADLSKLYTPSKDYLFPDSSFMDIDDEHFVLFGIDLLYEPTPKIITAEAPFTFGNPEIPLESYYKIMMKVDSLLHPAERYVITVTDERGRVKSIGGTYKDGWLTAKTKEFGYFEVQADLTAPTLIARNVRNNINVRGSRLAWKIGDDLSGLKEYDVYVDGVWQHVLYEPKNGSIYYSPSPALSGTHTLRIVVEDAAGNISSEQYTLSF</sequence>
<dbReference type="EMBL" id="FPAS01000006">
    <property type="protein sequence ID" value="SFT87937.1"/>
    <property type="molecule type" value="Genomic_DNA"/>
</dbReference>
<dbReference type="RefSeq" id="WP_090252195.1">
    <property type="nucleotide sequence ID" value="NZ_FPAS01000006.1"/>
</dbReference>
<dbReference type="Gene3D" id="2.60.120.260">
    <property type="entry name" value="Galactose-binding domain-like"/>
    <property type="match status" value="1"/>
</dbReference>
<dbReference type="InterPro" id="IPR011055">
    <property type="entry name" value="Dup_hybrid_motif"/>
</dbReference>
<dbReference type="InterPro" id="IPR050570">
    <property type="entry name" value="Cell_wall_metabolism_enzyme"/>
</dbReference>
<evidence type="ECO:0000313" key="3">
    <source>
        <dbReference type="Proteomes" id="UP000236454"/>
    </source>
</evidence>
<proteinExistence type="predicted"/>
<accession>A0A1I7BLA2</accession>
<dbReference type="Pfam" id="PF01551">
    <property type="entry name" value="Peptidase_M23"/>
    <property type="match status" value="2"/>
</dbReference>
<dbReference type="STRING" id="477690.SAMN05216474_2866"/>
<dbReference type="InterPro" id="IPR016047">
    <property type="entry name" value="M23ase_b-sheet_dom"/>
</dbReference>
<protein>
    <submittedName>
        <fullName evidence="2">Peptidase family M23</fullName>
    </submittedName>
</protein>
<feature type="domain" description="M23ase beta-sheet core" evidence="1">
    <location>
        <begin position="138"/>
        <end position="168"/>
    </location>
</feature>
<dbReference type="SUPFAM" id="SSF51261">
    <property type="entry name" value="Duplicated hybrid motif"/>
    <property type="match status" value="2"/>
</dbReference>
<dbReference type="GO" id="GO:0004222">
    <property type="term" value="F:metalloendopeptidase activity"/>
    <property type="evidence" value="ECO:0007669"/>
    <property type="project" value="TreeGrafter"/>
</dbReference>
<organism evidence="2 3">
    <name type="scientific">Lishizhenia tianjinensis</name>
    <dbReference type="NCBI Taxonomy" id="477690"/>
    <lineage>
        <taxon>Bacteria</taxon>
        <taxon>Pseudomonadati</taxon>
        <taxon>Bacteroidota</taxon>
        <taxon>Flavobacteriia</taxon>
        <taxon>Flavobacteriales</taxon>
        <taxon>Crocinitomicaceae</taxon>
        <taxon>Lishizhenia</taxon>
    </lineage>
</organism>
<evidence type="ECO:0000259" key="1">
    <source>
        <dbReference type="Pfam" id="PF01551"/>
    </source>
</evidence>
<keyword evidence="3" id="KW-1185">Reference proteome</keyword>
<dbReference type="CDD" id="cd12797">
    <property type="entry name" value="M23_peptidase"/>
    <property type="match status" value="1"/>
</dbReference>
<dbReference type="OrthoDB" id="9810477at2"/>
<evidence type="ECO:0000313" key="2">
    <source>
        <dbReference type="EMBL" id="SFT87937.1"/>
    </source>
</evidence>